<feature type="signal peptide" evidence="1">
    <location>
        <begin position="1"/>
        <end position="17"/>
    </location>
</feature>
<proteinExistence type="evidence at transcript level"/>
<sequence>MGKACFLVCLAILLANAETLVGRALLAQKTCPPPGFSSAQPFNLLSFIDGPWYVQKQVTTTYTPENFLYCVRANYIPIAGPGDLSKGVFVNNYSNKDRVNGMAATTSKSQGGLQLYATVPNATVPSQLQVGPYFGDNGVTTAVSSVSIKMSGQAANYWVVATDSSSSDPLFAGYEWAIITTRPPTIPSGDGCRTGSADGGIADVAQRGFWWFTRQQEAPAAALEALRKKSLVSPLTWHPPLLGRYRPRLHMCVSPMLHKNSSQLNAWSHAERKLLSVFRD</sequence>
<protein>
    <submittedName>
        <fullName evidence="2">Putative extracellular protein CSOL_085</fullName>
    </submittedName>
</protein>
<reference evidence="2" key="1">
    <citation type="journal article" date="2020" name="Microb. Ecol.">
        <title>The Under-explored Extracellular Proteome of Aero-Terrestrial Microalgae Provides Clues on Different Mechanisms of Desiccation Tolerance in Non-Model Organisms.</title>
        <authorList>
            <person name="Gonzalez-Hourcade M."/>
            <person name="Del Campo E.M."/>
            <person name="Casano L.M."/>
        </authorList>
    </citation>
    <scope>NUCLEOTIDE SEQUENCE</scope>
    <source>
        <strain evidence="2">SAG 216-12</strain>
    </source>
</reference>
<dbReference type="SUPFAM" id="SSF50814">
    <property type="entry name" value="Lipocalins"/>
    <property type="match status" value="1"/>
</dbReference>
<keyword evidence="1" id="KW-0732">Signal</keyword>
<evidence type="ECO:0000256" key="1">
    <source>
        <dbReference type="SAM" id="SignalP"/>
    </source>
</evidence>
<evidence type="ECO:0000313" key="2">
    <source>
        <dbReference type="EMBL" id="QOL01166.1"/>
    </source>
</evidence>
<dbReference type="InterPro" id="IPR012674">
    <property type="entry name" value="Calycin"/>
</dbReference>
<dbReference type="Gene3D" id="2.40.128.20">
    <property type="match status" value="1"/>
</dbReference>
<dbReference type="AlphaFoldDB" id="A0A7L9QEC7"/>
<name>A0A7L9QEC7_9CHLO</name>
<dbReference type="EMBL" id="MT438919">
    <property type="protein sequence ID" value="QOL01166.1"/>
    <property type="molecule type" value="mRNA"/>
</dbReference>
<feature type="chain" id="PRO_5029550618" evidence="1">
    <location>
        <begin position="18"/>
        <end position="280"/>
    </location>
</feature>
<accession>A0A7L9QEC7</accession>
<organism evidence="2">
    <name type="scientific">Pseudococcomyxa simplex</name>
    <dbReference type="NCBI Taxonomy" id="464287"/>
    <lineage>
        <taxon>Eukaryota</taxon>
        <taxon>Viridiplantae</taxon>
        <taxon>Chlorophyta</taxon>
        <taxon>core chlorophytes</taxon>
        <taxon>Trebouxiophyceae</taxon>
        <taxon>Chlorellales</taxon>
        <taxon>Oocystaceae</taxon>
        <taxon>Pseudococcomyxa</taxon>
    </lineage>
</organism>